<dbReference type="RefSeq" id="WP_090265547.1">
    <property type="nucleotide sequence ID" value="NZ_AP023321.1"/>
</dbReference>
<dbReference type="GO" id="GO:0005886">
    <property type="term" value="C:plasma membrane"/>
    <property type="evidence" value="ECO:0007669"/>
    <property type="project" value="UniProtKB-SubCell"/>
</dbReference>
<keyword evidence="13" id="KW-1185">Reference proteome</keyword>
<dbReference type="GO" id="GO:0051205">
    <property type="term" value="P:protein insertion into membrane"/>
    <property type="evidence" value="ECO:0007669"/>
    <property type="project" value="TreeGrafter"/>
</dbReference>
<feature type="transmembrane region" description="Helical" evidence="10">
    <location>
        <begin position="188"/>
        <end position="210"/>
    </location>
</feature>
<evidence type="ECO:0000256" key="4">
    <source>
        <dbReference type="ARBA" id="ARBA00022692"/>
    </source>
</evidence>
<evidence type="ECO:0000256" key="2">
    <source>
        <dbReference type="ARBA" id="ARBA00022448"/>
    </source>
</evidence>
<reference evidence="13" key="1">
    <citation type="submission" date="2020-07" db="EMBL/GenBank/DDBJ databases">
        <title>Complete genome sequencing of Clostridia bacterium strain 12CBH8.</title>
        <authorList>
            <person name="Sakamoto M."/>
            <person name="Murakami T."/>
            <person name="Mori H."/>
        </authorList>
    </citation>
    <scope>NUCLEOTIDE SEQUENCE [LARGE SCALE GENOMIC DNA]</scope>
    <source>
        <strain evidence="13">12CBH8</strain>
    </source>
</reference>
<keyword evidence="5" id="KW-0653">Protein transport</keyword>
<dbReference type="AlphaFoldDB" id="A0A7I8D4B7"/>
<dbReference type="KEGG" id="sman:C12CBH8_22390"/>
<comment type="subcellular location">
    <subcellularLocation>
        <location evidence="1">Cell membrane</location>
        <topology evidence="1">Multi-pass membrane protein</topology>
    </subcellularLocation>
    <subcellularLocation>
        <location evidence="9">Membrane</location>
        <topology evidence="9">Multi-pass membrane protein</topology>
    </subcellularLocation>
</comment>
<feature type="transmembrane region" description="Helical" evidence="10">
    <location>
        <begin position="92"/>
        <end position="113"/>
    </location>
</feature>
<dbReference type="NCBIfam" id="TIGR03592">
    <property type="entry name" value="yidC_oxa1_cterm"/>
    <property type="match status" value="1"/>
</dbReference>
<dbReference type="InterPro" id="IPR001708">
    <property type="entry name" value="YidC/ALB3/OXA1/COX18"/>
</dbReference>
<protein>
    <recommendedName>
        <fullName evidence="11">Membrane insertase YidC/Oxa/ALB C-terminal domain-containing protein</fullName>
    </recommendedName>
</protein>
<sequence>MQFIESIFSTPLGFVMRWFFELVGNFPVALILFTLLSRIILLPLTIKQQRTSAKTALLQPKIKAIQEKYKNNKQKQSEEINRLYSQEKVNPMGGCLPLIIQMVIMYGLIFVIYKPLTYILRVPTDIISQAASAIQTTGMYSEIEIVHQAANAIGAVPELANYGIESLNFNLFGILDLSATPAIGEPSLLWSIPIASGVFQIMSIRVNNYFQKKNGMPVMKSALMNWVMPLMFVWIAFSVPAGVGFYWACGSLIAVFQSIFMSTVYSPARINARSEYRHAKKRLENEAKRKISRG</sequence>
<feature type="transmembrane region" description="Helical" evidence="10">
    <location>
        <begin position="245"/>
        <end position="268"/>
    </location>
</feature>
<dbReference type="PANTHER" id="PTHR12428:SF65">
    <property type="entry name" value="CYTOCHROME C OXIDASE ASSEMBLY PROTEIN COX18, MITOCHONDRIAL"/>
    <property type="match status" value="1"/>
</dbReference>
<comment type="similarity">
    <text evidence="9">Belongs to the OXA1/ALB3/YidC family.</text>
</comment>
<proteinExistence type="inferred from homology"/>
<feature type="transmembrane region" description="Helical" evidence="10">
    <location>
        <begin position="18"/>
        <end position="41"/>
    </location>
</feature>
<evidence type="ECO:0000313" key="12">
    <source>
        <dbReference type="EMBL" id="BCI61600.1"/>
    </source>
</evidence>
<evidence type="ECO:0000256" key="10">
    <source>
        <dbReference type="SAM" id="Phobius"/>
    </source>
</evidence>
<evidence type="ECO:0000256" key="5">
    <source>
        <dbReference type="ARBA" id="ARBA00022927"/>
    </source>
</evidence>
<evidence type="ECO:0000256" key="8">
    <source>
        <dbReference type="ARBA" id="ARBA00023186"/>
    </source>
</evidence>
<keyword evidence="7 10" id="KW-0472">Membrane</keyword>
<dbReference type="PANTHER" id="PTHR12428">
    <property type="entry name" value="OXA1"/>
    <property type="match status" value="1"/>
</dbReference>
<gene>
    <name evidence="12" type="ORF">C12CBH8_22390</name>
</gene>
<keyword evidence="6 10" id="KW-1133">Transmembrane helix</keyword>
<keyword evidence="4 9" id="KW-0812">Transmembrane</keyword>
<dbReference type="CDD" id="cd20070">
    <property type="entry name" value="5TM_YidC_Alb3"/>
    <property type="match status" value="1"/>
</dbReference>
<keyword evidence="8" id="KW-0143">Chaperone</keyword>
<organism evidence="12 13">
    <name type="scientific">Solibaculum mannosilyticum</name>
    <dbReference type="NCBI Taxonomy" id="2780922"/>
    <lineage>
        <taxon>Bacteria</taxon>
        <taxon>Bacillati</taxon>
        <taxon>Bacillota</taxon>
        <taxon>Clostridia</taxon>
        <taxon>Eubacteriales</taxon>
        <taxon>Oscillospiraceae</taxon>
        <taxon>Solibaculum</taxon>
    </lineage>
</organism>
<evidence type="ECO:0000259" key="11">
    <source>
        <dbReference type="Pfam" id="PF02096"/>
    </source>
</evidence>
<dbReference type="InterPro" id="IPR028055">
    <property type="entry name" value="YidC/Oxa/ALB_C"/>
</dbReference>
<accession>A0A7I8D4B7</accession>
<dbReference type="EMBL" id="AP023321">
    <property type="protein sequence ID" value="BCI61600.1"/>
    <property type="molecule type" value="Genomic_DNA"/>
</dbReference>
<evidence type="ECO:0000256" key="7">
    <source>
        <dbReference type="ARBA" id="ARBA00023136"/>
    </source>
</evidence>
<evidence type="ECO:0000256" key="3">
    <source>
        <dbReference type="ARBA" id="ARBA00022475"/>
    </source>
</evidence>
<keyword evidence="2" id="KW-0813">Transport</keyword>
<dbReference type="GO" id="GO:0015031">
    <property type="term" value="P:protein transport"/>
    <property type="evidence" value="ECO:0007669"/>
    <property type="project" value="UniProtKB-KW"/>
</dbReference>
<evidence type="ECO:0000256" key="6">
    <source>
        <dbReference type="ARBA" id="ARBA00022989"/>
    </source>
</evidence>
<keyword evidence="3" id="KW-1003">Cell membrane</keyword>
<feature type="domain" description="Membrane insertase YidC/Oxa/ALB C-terminal" evidence="11">
    <location>
        <begin position="28"/>
        <end position="261"/>
    </location>
</feature>
<evidence type="ECO:0000256" key="9">
    <source>
        <dbReference type="RuleBase" id="RU003945"/>
    </source>
</evidence>
<evidence type="ECO:0000313" key="13">
    <source>
        <dbReference type="Proteomes" id="UP000593890"/>
    </source>
</evidence>
<dbReference type="InterPro" id="IPR047196">
    <property type="entry name" value="YidC_ALB_C"/>
</dbReference>
<dbReference type="GO" id="GO:0032977">
    <property type="term" value="F:membrane insertase activity"/>
    <property type="evidence" value="ECO:0007669"/>
    <property type="project" value="InterPro"/>
</dbReference>
<name>A0A7I8D4B7_9FIRM</name>
<dbReference type="Pfam" id="PF02096">
    <property type="entry name" value="60KD_IMP"/>
    <property type="match status" value="1"/>
</dbReference>
<dbReference type="Proteomes" id="UP000593890">
    <property type="component" value="Chromosome"/>
</dbReference>
<feature type="transmembrane region" description="Helical" evidence="10">
    <location>
        <begin position="222"/>
        <end position="239"/>
    </location>
</feature>
<evidence type="ECO:0000256" key="1">
    <source>
        <dbReference type="ARBA" id="ARBA00004651"/>
    </source>
</evidence>